<evidence type="ECO:0000259" key="9">
    <source>
        <dbReference type="SMART" id="SM00014"/>
    </source>
</evidence>
<keyword evidence="4" id="KW-0256">Endoplasmic reticulum</keyword>
<keyword evidence="3" id="KW-0378">Hydrolase</keyword>
<reference evidence="10" key="2">
    <citation type="submission" date="2014-08" db="EMBL/GenBank/DDBJ databases">
        <title>Exploiting Issatchenkia orientalis SD108 for Succinic Acid Production.</title>
        <authorList>
            <person name="Xiao H."/>
            <person name="Shao Z."/>
            <person name="Jiang Y."/>
            <person name="Dole S."/>
            <person name="Zhao H."/>
        </authorList>
    </citation>
    <scope>NUCLEOTIDE SEQUENCE [LARGE SCALE GENOMIC DNA]</scope>
    <source>
        <strain evidence="10">SD108</strain>
    </source>
</reference>
<evidence type="ECO:0000256" key="3">
    <source>
        <dbReference type="ARBA" id="ARBA00022801"/>
    </source>
</evidence>
<organism evidence="10 12">
    <name type="scientific">Pichia kudriavzevii</name>
    <name type="common">Yeast</name>
    <name type="synonym">Issatchenkia orientalis</name>
    <dbReference type="NCBI Taxonomy" id="4909"/>
    <lineage>
        <taxon>Eukaryota</taxon>
        <taxon>Fungi</taxon>
        <taxon>Dikarya</taxon>
        <taxon>Ascomycota</taxon>
        <taxon>Saccharomycotina</taxon>
        <taxon>Pichiomycetes</taxon>
        <taxon>Pichiales</taxon>
        <taxon>Pichiaceae</taxon>
        <taxon>Pichia</taxon>
    </lineage>
</organism>
<keyword evidence="2 8" id="KW-0812">Transmembrane</keyword>
<dbReference type="Pfam" id="PF01569">
    <property type="entry name" value="PAP2"/>
    <property type="match status" value="1"/>
</dbReference>
<dbReference type="GO" id="GO:0006629">
    <property type="term" value="P:lipid metabolic process"/>
    <property type="evidence" value="ECO:0007669"/>
    <property type="project" value="UniProtKB-ARBA"/>
</dbReference>
<gene>
    <name evidence="11" type="ORF">CAS74_001915</name>
    <name evidence="10" type="ORF">JL09_g4219</name>
</gene>
<dbReference type="EMBL" id="NHMM01000002">
    <property type="protein sequence ID" value="OUT23590.1"/>
    <property type="molecule type" value="Genomic_DNA"/>
</dbReference>
<feature type="transmembrane region" description="Helical" evidence="8">
    <location>
        <begin position="221"/>
        <end position="240"/>
    </location>
</feature>
<dbReference type="SUPFAM" id="SSF48317">
    <property type="entry name" value="Acid phosphatase/Vanadium-dependent haloperoxidase"/>
    <property type="match status" value="1"/>
</dbReference>
<evidence type="ECO:0000313" key="12">
    <source>
        <dbReference type="Proteomes" id="UP000029867"/>
    </source>
</evidence>
<feature type="transmembrane region" description="Helical" evidence="8">
    <location>
        <begin position="192"/>
        <end position="209"/>
    </location>
</feature>
<dbReference type="SMART" id="SM00014">
    <property type="entry name" value="acidPPc"/>
    <property type="match status" value="1"/>
</dbReference>
<dbReference type="Gene3D" id="1.20.144.10">
    <property type="entry name" value="Phosphatidic acid phosphatase type 2/haloperoxidase"/>
    <property type="match status" value="1"/>
</dbReference>
<sequence>MSLLDTHLVDVGLAEDALYRRAMNPVLYKIRHKIRPYIDYELPILEYIQSFHRNWLDQYFMYSANVGSHTFYVLMLPLPAWCGSLNLLRDLVQVLGLGIFLTGVVKDMLNLPRPTSPPLKRLTMSHYTSKEYGCPSSHSANATSVSMVILIHTLSSELSLFWKSTVILITIGYWITLLLGRLYCGMHGLVDVLSGTLVGILTVFLRMLTKPFWDSKVLQHSTYWPLFIVGLYYSLIYFHPTPVEQCPCFEDTVAFIAVLMGLDLVGWTLASPTTSTDYSSHPAKLSVPKSLSALVLRFLIGVPAVVLWKTLAKPLATSLVAKLRPMDSNQQCFAFLRRTDTRIIVKFVVYGGIPFAAIFAKYIFEWLNI</sequence>
<dbReference type="VEuPathDB" id="FungiDB:C5L36_0A07130"/>
<dbReference type="PANTHER" id="PTHR14969">
    <property type="entry name" value="SPHINGOSINE-1-PHOSPHATE PHOSPHOHYDROLASE"/>
    <property type="match status" value="1"/>
</dbReference>
<name>A0A099NXB7_PICKU</name>
<dbReference type="EMBL" id="JQFK01000060">
    <property type="protein sequence ID" value="KGK36644.1"/>
    <property type="molecule type" value="Genomic_DNA"/>
</dbReference>
<dbReference type="GO" id="GO:0042392">
    <property type="term" value="F:sphingosine-1-phosphate phosphatase activity"/>
    <property type="evidence" value="ECO:0007669"/>
    <property type="project" value="TreeGrafter"/>
</dbReference>
<evidence type="ECO:0000256" key="7">
    <source>
        <dbReference type="ARBA" id="ARBA00038324"/>
    </source>
</evidence>
<accession>A0A099NXB7</accession>
<reference evidence="11 13" key="3">
    <citation type="submission" date="2017-05" db="EMBL/GenBank/DDBJ databases">
        <title>The Genome Sequence of Candida krusei Ckrusei653.</title>
        <authorList>
            <person name="Cuomo C."/>
            <person name="Forche A."/>
            <person name="Young S."/>
            <person name="Abouelleil A."/>
            <person name="Cao P."/>
            <person name="Chapman S."/>
            <person name="Cusick C."/>
            <person name="Shea T."/>
            <person name="Nusbaum C."/>
            <person name="Birren B."/>
        </authorList>
    </citation>
    <scope>NUCLEOTIDE SEQUENCE [LARGE SCALE GENOMIC DNA]</scope>
    <source>
        <strain evidence="11 13">Ckrusei653</strain>
    </source>
</reference>
<dbReference type="Proteomes" id="UP000195871">
    <property type="component" value="Unassembled WGS sequence"/>
</dbReference>
<comment type="similarity">
    <text evidence="7">Belongs to the type 2 lipid phosphate phosphatase family.</text>
</comment>
<feature type="transmembrane region" description="Helical" evidence="8">
    <location>
        <begin position="290"/>
        <end position="308"/>
    </location>
</feature>
<evidence type="ECO:0000256" key="5">
    <source>
        <dbReference type="ARBA" id="ARBA00022989"/>
    </source>
</evidence>
<feature type="transmembrane region" description="Helical" evidence="8">
    <location>
        <begin position="160"/>
        <end position="180"/>
    </location>
</feature>
<comment type="subcellular location">
    <subcellularLocation>
        <location evidence="1">Endoplasmic reticulum membrane</location>
        <topology evidence="1">Multi-pass membrane protein</topology>
    </subcellularLocation>
</comment>
<dbReference type="CDD" id="cd03388">
    <property type="entry name" value="PAP2_SPPase1"/>
    <property type="match status" value="1"/>
</dbReference>
<dbReference type="AlphaFoldDB" id="A0A099NXB7"/>
<proteinExistence type="inferred from homology"/>
<feature type="domain" description="Phosphatidic acid phosphatase type 2/haloperoxidase" evidence="9">
    <location>
        <begin position="88"/>
        <end position="207"/>
    </location>
</feature>
<dbReference type="InterPro" id="IPR000326">
    <property type="entry name" value="PAP2/HPO"/>
</dbReference>
<dbReference type="InterPro" id="IPR036938">
    <property type="entry name" value="PAP2/HPO_sf"/>
</dbReference>
<evidence type="ECO:0000256" key="8">
    <source>
        <dbReference type="SAM" id="Phobius"/>
    </source>
</evidence>
<evidence type="ECO:0000313" key="13">
    <source>
        <dbReference type="Proteomes" id="UP000195871"/>
    </source>
</evidence>
<dbReference type="HOGENOM" id="CLU_019266_1_1_1"/>
<feature type="transmembrane region" description="Helical" evidence="8">
    <location>
        <begin position="343"/>
        <end position="364"/>
    </location>
</feature>
<keyword evidence="5 8" id="KW-1133">Transmembrane helix</keyword>
<comment type="caution">
    <text evidence="10">The sequence shown here is derived from an EMBL/GenBank/DDBJ whole genome shotgun (WGS) entry which is preliminary data.</text>
</comment>
<evidence type="ECO:0000256" key="4">
    <source>
        <dbReference type="ARBA" id="ARBA00022824"/>
    </source>
</evidence>
<protein>
    <recommendedName>
        <fullName evidence="9">Phosphatidic acid phosphatase type 2/haloperoxidase domain-containing protein</fullName>
    </recommendedName>
</protein>
<evidence type="ECO:0000256" key="1">
    <source>
        <dbReference type="ARBA" id="ARBA00004477"/>
    </source>
</evidence>
<evidence type="ECO:0000256" key="2">
    <source>
        <dbReference type="ARBA" id="ARBA00022692"/>
    </source>
</evidence>
<dbReference type="GO" id="GO:0005789">
    <property type="term" value="C:endoplasmic reticulum membrane"/>
    <property type="evidence" value="ECO:0007669"/>
    <property type="project" value="UniProtKB-SubCell"/>
</dbReference>
<reference evidence="12" key="1">
    <citation type="journal article" date="2014" name="Microb. Cell Fact.">
        <title>Exploiting Issatchenkia orientalis SD108 for succinic acid production.</title>
        <authorList>
            <person name="Xiao H."/>
            <person name="Shao Z."/>
            <person name="Jiang Y."/>
            <person name="Dole S."/>
            <person name="Zhao H."/>
        </authorList>
    </citation>
    <scope>NUCLEOTIDE SEQUENCE [LARGE SCALE GENOMIC DNA]</scope>
    <source>
        <strain evidence="12">SD108</strain>
    </source>
</reference>
<evidence type="ECO:0000313" key="11">
    <source>
        <dbReference type="EMBL" id="OUT23590.1"/>
    </source>
</evidence>
<evidence type="ECO:0000256" key="6">
    <source>
        <dbReference type="ARBA" id="ARBA00023136"/>
    </source>
</evidence>
<evidence type="ECO:0000313" key="10">
    <source>
        <dbReference type="EMBL" id="KGK36644.1"/>
    </source>
</evidence>
<dbReference type="PANTHER" id="PTHR14969:SF28">
    <property type="entry name" value="DIHYDROSPHINGOSINE 1-PHOSPHATE PHOSPHATASE LCB3-RELATED"/>
    <property type="match status" value="1"/>
</dbReference>
<feature type="transmembrane region" description="Helical" evidence="8">
    <location>
        <begin position="252"/>
        <end position="270"/>
    </location>
</feature>
<dbReference type="Proteomes" id="UP000029867">
    <property type="component" value="Unassembled WGS sequence"/>
</dbReference>
<keyword evidence="6 8" id="KW-0472">Membrane</keyword>
<dbReference type="eggNOG" id="KOG2822">
    <property type="taxonomic scope" value="Eukaryota"/>
</dbReference>